<evidence type="ECO:0000256" key="11">
    <source>
        <dbReference type="SAM" id="MobiDB-lite"/>
    </source>
</evidence>
<evidence type="ECO:0000256" key="4">
    <source>
        <dbReference type="ARBA" id="ARBA00022729"/>
    </source>
</evidence>
<gene>
    <name evidence="13" type="ORF">H2201_002783</name>
</gene>
<evidence type="ECO:0000256" key="8">
    <source>
        <dbReference type="ARBA" id="ARBA00042574"/>
    </source>
</evidence>
<evidence type="ECO:0000256" key="10">
    <source>
        <dbReference type="ARBA" id="ARBA00049432"/>
    </source>
</evidence>
<keyword evidence="14" id="KW-1185">Reference proteome</keyword>
<feature type="compositionally biased region" description="Low complexity" evidence="11">
    <location>
        <begin position="48"/>
        <end position="65"/>
    </location>
</feature>
<evidence type="ECO:0000256" key="6">
    <source>
        <dbReference type="ARBA" id="ARBA00023180"/>
    </source>
</evidence>
<feature type="region of interest" description="Disordered" evidence="11">
    <location>
        <begin position="48"/>
        <end position="96"/>
    </location>
</feature>
<evidence type="ECO:0000256" key="9">
    <source>
        <dbReference type="ARBA" id="ARBA00048317"/>
    </source>
</evidence>
<keyword evidence="6" id="KW-0325">Glycoprotein</keyword>
<dbReference type="InterPro" id="IPR007657">
    <property type="entry name" value="Glycosyltransferase_61"/>
</dbReference>
<dbReference type="Pfam" id="PF04577">
    <property type="entry name" value="Glyco_transf_61"/>
    <property type="match status" value="1"/>
</dbReference>
<evidence type="ECO:0000256" key="3">
    <source>
        <dbReference type="ARBA" id="ARBA00022679"/>
    </source>
</evidence>
<evidence type="ECO:0000313" key="14">
    <source>
        <dbReference type="Proteomes" id="UP001172684"/>
    </source>
</evidence>
<organism evidence="13 14">
    <name type="scientific">Coniosporium apollinis</name>
    <dbReference type="NCBI Taxonomy" id="61459"/>
    <lineage>
        <taxon>Eukaryota</taxon>
        <taxon>Fungi</taxon>
        <taxon>Dikarya</taxon>
        <taxon>Ascomycota</taxon>
        <taxon>Pezizomycotina</taxon>
        <taxon>Dothideomycetes</taxon>
        <taxon>Dothideomycetes incertae sedis</taxon>
        <taxon>Coniosporium</taxon>
    </lineage>
</organism>
<evidence type="ECO:0000256" key="7">
    <source>
        <dbReference type="ARBA" id="ARBA00040944"/>
    </source>
</evidence>
<feature type="domain" description="Glycosyltransferase 61 catalytic" evidence="12">
    <location>
        <begin position="398"/>
        <end position="480"/>
    </location>
</feature>
<reference evidence="13" key="1">
    <citation type="submission" date="2022-10" db="EMBL/GenBank/DDBJ databases">
        <title>Culturing micro-colonial fungi from biological soil crusts in the Mojave desert and describing Neophaeococcomyces mojavensis, and introducing the new genera and species Taxawa tesnikishii.</title>
        <authorList>
            <person name="Kurbessoian T."/>
            <person name="Stajich J.E."/>
        </authorList>
    </citation>
    <scope>NUCLEOTIDE SEQUENCE</scope>
    <source>
        <strain evidence="13">TK_1</strain>
    </source>
</reference>
<evidence type="ECO:0000256" key="5">
    <source>
        <dbReference type="ARBA" id="ARBA00022824"/>
    </source>
</evidence>
<dbReference type="Proteomes" id="UP001172684">
    <property type="component" value="Unassembled WGS sequence"/>
</dbReference>
<keyword evidence="5" id="KW-0256">Endoplasmic reticulum</keyword>
<protein>
    <recommendedName>
        <fullName evidence="7">EGF domain-specific O-linked N-acetylglucosamine transferase</fullName>
        <ecNumber evidence="1">2.4.1.255</ecNumber>
    </recommendedName>
    <alternativeName>
        <fullName evidence="8">Extracellular O-linked N-acetylglucosamine transferase</fullName>
    </alternativeName>
</protein>
<keyword evidence="3" id="KW-0808">Transferase</keyword>
<name>A0ABQ9NX66_9PEZI</name>
<sequence length="563" mass="62509">MAYGNSSKSLIHSQLGSSAIRKSLLLSLVLISILLLCWNNSELFSWSTSSAPSDPASTDRPSAASEVDEPDHDLPNHESSSHVIPASPSATAIQTTTPSPLRLPAEYYVESKDDSRCEDTYGLNYLNSLQKSDQQYCKAASSASTLNCFHTNVTADHTDSFCVASSVSIDPHAEHNPFGLDCHLRNFTTEAAVSNSEPVTPDFQFFPDYMFETGPHRIFDGWFKNITHPLQDETDATRSACAGKKSATDGYTILIKRDGGGHLWHSQMEIFSLFLTLDVLRSTTRHTSTPYFTSADIANAQVVILDSHPDGPFFDLWRLFAKKPVLRLKEWQAQLAAQSAAGEPLCLNNVLLPLPGASNPLWQGDWTPRDCTHSALLETYVQRLKTHYSIPDPSIRDPKAPITVTFVDRRKTRKLRNQDAMLKALQRRFPAPDFHIQAVDLAHLSFGEQIEIMARTDVLAAVHGAGLTHAMFLPPEASVVEMLPPAFGHKGFRNLAKLRGLRYFSVHMEEKEQVEGWDGNWQAAEELVVREEVFKGVMEAAVESVLHRGTRDGDVSVGGKRRR</sequence>
<comment type="catalytic activity">
    <reaction evidence="10">
        <text>L-threonyl-[protein] + UDP-N-acetyl-alpha-D-glucosamine = 3-O-(N-acetyl-beta-D-glucosaminyl)-L-threonyl-[protein] + UDP + H(+)</text>
        <dbReference type="Rhea" id="RHEA:48908"/>
        <dbReference type="Rhea" id="RHEA-COMP:11060"/>
        <dbReference type="Rhea" id="RHEA-COMP:12252"/>
        <dbReference type="ChEBI" id="CHEBI:15378"/>
        <dbReference type="ChEBI" id="CHEBI:30013"/>
        <dbReference type="ChEBI" id="CHEBI:57705"/>
        <dbReference type="ChEBI" id="CHEBI:58223"/>
        <dbReference type="ChEBI" id="CHEBI:90840"/>
        <dbReference type="EC" id="2.4.1.255"/>
    </reaction>
</comment>
<keyword evidence="4" id="KW-0732">Signal</keyword>
<comment type="catalytic activity">
    <reaction evidence="9">
        <text>L-seryl-[protein] + UDP-N-acetyl-alpha-D-glucosamine = 3-O-(N-acetyl-beta-D-glucosaminyl)-L-seryl-[protein] + UDP + H(+)</text>
        <dbReference type="Rhea" id="RHEA:48904"/>
        <dbReference type="Rhea" id="RHEA-COMP:9863"/>
        <dbReference type="Rhea" id="RHEA-COMP:12251"/>
        <dbReference type="ChEBI" id="CHEBI:15378"/>
        <dbReference type="ChEBI" id="CHEBI:29999"/>
        <dbReference type="ChEBI" id="CHEBI:57705"/>
        <dbReference type="ChEBI" id="CHEBI:58223"/>
        <dbReference type="ChEBI" id="CHEBI:90838"/>
        <dbReference type="EC" id="2.4.1.255"/>
    </reaction>
</comment>
<feature type="compositionally biased region" description="Polar residues" evidence="11">
    <location>
        <begin position="81"/>
        <end position="96"/>
    </location>
</feature>
<proteinExistence type="predicted"/>
<dbReference type="InterPro" id="IPR049625">
    <property type="entry name" value="Glyco_transf_61_cat"/>
</dbReference>
<dbReference type="EC" id="2.4.1.255" evidence="1"/>
<evidence type="ECO:0000259" key="12">
    <source>
        <dbReference type="Pfam" id="PF04577"/>
    </source>
</evidence>
<accession>A0ABQ9NX66</accession>
<keyword evidence="2" id="KW-0328">Glycosyltransferase</keyword>
<dbReference type="PANTHER" id="PTHR20961:SF148">
    <property type="entry name" value="EGF DOMAIN-SPECIFIC O-LINKED N-ACETYLGLUCOSAMINE TRANSFERASE"/>
    <property type="match status" value="1"/>
</dbReference>
<comment type="caution">
    <text evidence="13">The sequence shown here is derived from an EMBL/GenBank/DDBJ whole genome shotgun (WGS) entry which is preliminary data.</text>
</comment>
<evidence type="ECO:0000256" key="1">
    <source>
        <dbReference type="ARBA" id="ARBA00011970"/>
    </source>
</evidence>
<dbReference type="EMBL" id="JAPDRL010000015">
    <property type="protein sequence ID" value="KAJ9666950.1"/>
    <property type="molecule type" value="Genomic_DNA"/>
</dbReference>
<evidence type="ECO:0000256" key="2">
    <source>
        <dbReference type="ARBA" id="ARBA00022676"/>
    </source>
</evidence>
<evidence type="ECO:0000313" key="13">
    <source>
        <dbReference type="EMBL" id="KAJ9666950.1"/>
    </source>
</evidence>
<dbReference type="PANTHER" id="PTHR20961">
    <property type="entry name" value="GLYCOSYLTRANSFERASE"/>
    <property type="match status" value="1"/>
</dbReference>